<dbReference type="RefSeq" id="WP_268185708.1">
    <property type="nucleotide sequence ID" value="NZ_CP113361.1"/>
</dbReference>
<dbReference type="EMBL" id="CP113361">
    <property type="protein sequence ID" value="WAI00509.1"/>
    <property type="molecule type" value="Genomic_DNA"/>
</dbReference>
<evidence type="ECO:0000256" key="5">
    <source>
        <dbReference type="ARBA" id="ARBA00038292"/>
    </source>
</evidence>
<dbReference type="InterPro" id="IPR051796">
    <property type="entry name" value="ISF_SsuE-like"/>
</dbReference>
<organism evidence="7 8">
    <name type="scientific">Methanogenium organophilum</name>
    <dbReference type="NCBI Taxonomy" id="2199"/>
    <lineage>
        <taxon>Archaea</taxon>
        <taxon>Methanobacteriati</taxon>
        <taxon>Methanobacteriota</taxon>
        <taxon>Stenosarchaea group</taxon>
        <taxon>Methanomicrobia</taxon>
        <taxon>Methanomicrobiales</taxon>
        <taxon>Methanomicrobiaceae</taxon>
        <taxon>Methanogenium</taxon>
    </lineage>
</organism>
<evidence type="ECO:0000256" key="3">
    <source>
        <dbReference type="ARBA" id="ARBA00022630"/>
    </source>
</evidence>
<sequence length="195" mass="21434">MKIIGISGSPRAGGNTDTLLGMLLEGAVSAGGETEAVYLRDYAIHPCTGCERCRKDLTCTRFMDGMHLLYPKIEAADGLILGSPTYNYNITPEMKAFIDRLYPYYRFSAERPGPYSSFFEGRGRQALVFSVAEQTKPEERGFAIEAMQRPLAALGFAVTDTLPAEGYFEKRAVAGDAAVQEQAREAGRRFVRGLL</sequence>
<keyword evidence="8" id="KW-1185">Reference proteome</keyword>
<protein>
    <submittedName>
        <fullName evidence="7">Flavodoxin family protein</fullName>
    </submittedName>
</protein>
<gene>
    <name evidence="7" type="ORF">OU421_08715</name>
</gene>
<comment type="cofactor">
    <cofactor evidence="2">
        <name>[4Fe-4S] cluster</name>
        <dbReference type="ChEBI" id="CHEBI:49883"/>
    </cofactor>
</comment>
<dbReference type="InterPro" id="IPR005025">
    <property type="entry name" value="FMN_Rdtase-like_dom"/>
</dbReference>
<evidence type="ECO:0000259" key="6">
    <source>
        <dbReference type="Pfam" id="PF03358"/>
    </source>
</evidence>
<dbReference type="InterPro" id="IPR029039">
    <property type="entry name" value="Flavoprotein-like_sf"/>
</dbReference>
<evidence type="ECO:0000313" key="7">
    <source>
        <dbReference type="EMBL" id="WAI00509.1"/>
    </source>
</evidence>
<dbReference type="GO" id="GO:0016491">
    <property type="term" value="F:oxidoreductase activity"/>
    <property type="evidence" value="ECO:0007669"/>
    <property type="project" value="InterPro"/>
</dbReference>
<accession>A0A9X9S2B0</accession>
<comment type="similarity">
    <text evidence="5">Belongs to the SsuE family. Isf subfamily.</text>
</comment>
<reference evidence="7" key="1">
    <citation type="submission" date="2022-11" db="EMBL/GenBank/DDBJ databases">
        <title>Complete genome sequence of Methanogenium organophilum DSM 3596.</title>
        <authorList>
            <person name="Chen S.-C."/>
            <person name="Lai S.-J."/>
            <person name="You Y.-T."/>
        </authorList>
    </citation>
    <scope>NUCLEOTIDE SEQUENCE</scope>
    <source>
        <strain evidence="7">DSM 3596</strain>
    </source>
</reference>
<dbReference type="KEGG" id="mou:OU421_08715"/>
<dbReference type="Pfam" id="PF03358">
    <property type="entry name" value="FMN_red"/>
    <property type="match status" value="1"/>
</dbReference>
<dbReference type="AlphaFoldDB" id="A0A9X9S2B0"/>
<dbReference type="Proteomes" id="UP001163096">
    <property type="component" value="Chromosome"/>
</dbReference>
<name>A0A9X9S2B0_METOG</name>
<dbReference type="GeneID" id="76835179"/>
<proteinExistence type="inferred from homology"/>
<evidence type="ECO:0000313" key="8">
    <source>
        <dbReference type="Proteomes" id="UP001163096"/>
    </source>
</evidence>
<keyword evidence="3" id="KW-0285">Flavoprotein</keyword>
<dbReference type="PANTHER" id="PTHR43278">
    <property type="entry name" value="NAD(P)H-DEPENDENT FMN-CONTAINING OXIDOREDUCTASE YWQN-RELATED"/>
    <property type="match status" value="1"/>
</dbReference>
<dbReference type="Gene3D" id="3.40.50.360">
    <property type="match status" value="1"/>
</dbReference>
<dbReference type="PANTHER" id="PTHR43278:SF2">
    <property type="entry name" value="IRON-SULFUR FLAVOPROTEIN"/>
    <property type="match status" value="1"/>
</dbReference>
<evidence type="ECO:0000256" key="1">
    <source>
        <dbReference type="ARBA" id="ARBA00001917"/>
    </source>
</evidence>
<keyword evidence="4" id="KW-0288">FMN</keyword>
<comment type="cofactor">
    <cofactor evidence="1">
        <name>FMN</name>
        <dbReference type="ChEBI" id="CHEBI:58210"/>
    </cofactor>
</comment>
<evidence type="ECO:0000256" key="2">
    <source>
        <dbReference type="ARBA" id="ARBA00001966"/>
    </source>
</evidence>
<evidence type="ECO:0000256" key="4">
    <source>
        <dbReference type="ARBA" id="ARBA00022643"/>
    </source>
</evidence>
<dbReference type="SUPFAM" id="SSF52218">
    <property type="entry name" value="Flavoproteins"/>
    <property type="match status" value="1"/>
</dbReference>
<feature type="domain" description="NADPH-dependent FMN reductase-like" evidence="6">
    <location>
        <begin position="1"/>
        <end position="102"/>
    </location>
</feature>